<dbReference type="CDD" id="cd06160">
    <property type="entry name" value="S2P-M50_like_2"/>
    <property type="match status" value="1"/>
</dbReference>
<comment type="caution">
    <text evidence="15">The sequence shown here is derived from an EMBL/GenBank/DDBJ whole genome shotgun (WGS) entry which is preliminary data.</text>
</comment>
<keyword evidence="5" id="KW-0934">Plastid</keyword>
<gene>
    <name evidence="15" type="ORF">ACHAWU_002565</name>
</gene>
<sequence length="733" mass="79479">MTKLSKQTDDNDKVTEVFVDEPTTSTTNNNSRIVRPFLSRALQKLMRKDPGDSTTTTDTDNADNSSTTATATVVTDILSSSSTDGEKNVNSSEKIIVSQADILRALAVKTRLEAEKMEVLLTLDKINKLESRLLSASSKDAAPSRVLSEEERANLVRDVQILKNKLNATSAVASAPSLINNNNNNNNNNNPKLSSNEDTTSSTQSTEPSLDDNINNNKKPILSYEKQLEAISSMDKLPQPIREMMAKSAGLPTHSNSTAIITKLAEEGRLYEGEMEGQFNMIANAEDVENADIFVDMEFAEINSFISTLLPSVTRKEPVPMEYVDAFYKEVLGKDTFQPNERNPRPVPGGYLIRGTSMVKSSKKIDNTDIKQDAADEGDLLMDSIDKKLLSSSVANKLRAYYILDPTPPSGEEILNDEDEYPVLLVTNYDISPTTAAWVKPTVTFLGLTSIAIFALGAFAFNADIIDKLSANANNPDDNLDWLYDLSLPLASSLLATQLFHELGHIIVAAKDGINIGIPTLVPGFQFGLTGGITPIKSSPRDLKSLFDFAIAGPIFGLVASMILLYTGLAMTAFMDSSALEQLPTVPVEILRSSALGGGLIDYLLGDGVLNSPDETQLIKLHPYAISGFSGLVLNALSLLPIGNTDGGRICITFFGRSFSRVVQGTTILLLVLAGFFGADKANTLLCYAIFTQCFQNEAEIPCRNEVDELDSFRGIVAIGMSLIVVLTLMPLP</sequence>
<keyword evidence="11 13" id="KW-0472">Membrane</keyword>
<evidence type="ECO:0000256" key="10">
    <source>
        <dbReference type="ARBA" id="ARBA00022989"/>
    </source>
</evidence>
<evidence type="ECO:0000313" key="16">
    <source>
        <dbReference type="Proteomes" id="UP001530293"/>
    </source>
</evidence>
<evidence type="ECO:0000256" key="4">
    <source>
        <dbReference type="ARBA" id="ARBA00022528"/>
    </source>
</evidence>
<evidence type="ECO:0000256" key="5">
    <source>
        <dbReference type="ARBA" id="ARBA00022640"/>
    </source>
</evidence>
<dbReference type="AlphaFoldDB" id="A0ABD3LZ63"/>
<dbReference type="InterPro" id="IPR044838">
    <property type="entry name" value="EGY1-like"/>
</dbReference>
<feature type="transmembrane region" description="Helical" evidence="13">
    <location>
        <begin position="662"/>
        <end position="679"/>
    </location>
</feature>
<keyword evidence="16" id="KW-1185">Reference proteome</keyword>
<feature type="transmembrane region" description="Helical" evidence="13">
    <location>
        <begin position="443"/>
        <end position="461"/>
    </location>
</feature>
<dbReference type="PANTHER" id="PTHR31412:SF0">
    <property type="entry name" value="ZINC METALLOPROTEASE EGY1, CHLOROPLASTIC-RELATED"/>
    <property type="match status" value="1"/>
</dbReference>
<dbReference type="GO" id="GO:0008233">
    <property type="term" value="F:peptidase activity"/>
    <property type="evidence" value="ECO:0007669"/>
    <property type="project" value="UniProtKB-KW"/>
</dbReference>
<evidence type="ECO:0000256" key="11">
    <source>
        <dbReference type="ARBA" id="ARBA00023136"/>
    </source>
</evidence>
<keyword evidence="4" id="KW-0150">Chloroplast</keyword>
<evidence type="ECO:0000256" key="2">
    <source>
        <dbReference type="ARBA" id="ARBA00004229"/>
    </source>
</evidence>
<feature type="transmembrane region" description="Helical" evidence="13">
    <location>
        <begin position="546"/>
        <end position="569"/>
    </location>
</feature>
<feature type="compositionally biased region" description="Low complexity" evidence="12">
    <location>
        <begin position="52"/>
        <end position="67"/>
    </location>
</feature>
<keyword evidence="9" id="KW-0809">Transit peptide</keyword>
<keyword evidence="7 13" id="KW-0812">Transmembrane</keyword>
<evidence type="ECO:0000256" key="13">
    <source>
        <dbReference type="SAM" id="Phobius"/>
    </source>
</evidence>
<proteinExistence type="inferred from homology"/>
<feature type="compositionally biased region" description="Polar residues" evidence="12">
    <location>
        <begin position="191"/>
        <end position="217"/>
    </location>
</feature>
<feature type="compositionally biased region" description="Low complexity" evidence="12">
    <location>
        <begin position="180"/>
        <end position="190"/>
    </location>
</feature>
<evidence type="ECO:0000256" key="3">
    <source>
        <dbReference type="ARBA" id="ARBA00007931"/>
    </source>
</evidence>
<evidence type="ECO:0000256" key="12">
    <source>
        <dbReference type="SAM" id="MobiDB-lite"/>
    </source>
</evidence>
<comment type="similarity">
    <text evidence="3">Belongs to the peptidase M50B family.</text>
</comment>
<evidence type="ECO:0000256" key="8">
    <source>
        <dbReference type="ARBA" id="ARBA00022801"/>
    </source>
</evidence>
<keyword evidence="10 13" id="KW-1133">Transmembrane helix</keyword>
<dbReference type="GO" id="GO:0016020">
    <property type="term" value="C:membrane"/>
    <property type="evidence" value="ECO:0007669"/>
    <property type="project" value="UniProtKB-SubCell"/>
</dbReference>
<feature type="transmembrane region" description="Helical" evidence="13">
    <location>
        <begin position="712"/>
        <end position="732"/>
    </location>
</feature>
<evidence type="ECO:0000256" key="7">
    <source>
        <dbReference type="ARBA" id="ARBA00022692"/>
    </source>
</evidence>
<dbReference type="PANTHER" id="PTHR31412">
    <property type="entry name" value="ZINC METALLOPROTEASE EGY1"/>
    <property type="match status" value="1"/>
</dbReference>
<accession>A0ABD3LZ63</accession>
<dbReference type="GO" id="GO:0006508">
    <property type="term" value="P:proteolysis"/>
    <property type="evidence" value="ECO:0007669"/>
    <property type="project" value="UniProtKB-KW"/>
</dbReference>
<comment type="subcellular location">
    <subcellularLocation>
        <location evidence="1">Membrane</location>
        <topology evidence="1">Multi-pass membrane protein</topology>
    </subcellularLocation>
    <subcellularLocation>
        <location evidence="2">Plastid</location>
        <location evidence="2">Chloroplast</location>
    </subcellularLocation>
</comment>
<dbReference type="Pfam" id="PF02163">
    <property type="entry name" value="Peptidase_M50"/>
    <property type="match status" value="1"/>
</dbReference>
<protein>
    <recommendedName>
        <fullName evidence="14">Peptidase M50 domain-containing protein</fullName>
    </recommendedName>
</protein>
<name>A0ABD3LZ63_9STRA</name>
<evidence type="ECO:0000313" key="15">
    <source>
        <dbReference type="EMBL" id="KAL3756662.1"/>
    </source>
</evidence>
<dbReference type="Proteomes" id="UP001530293">
    <property type="component" value="Unassembled WGS sequence"/>
</dbReference>
<reference evidence="15 16" key="1">
    <citation type="submission" date="2024-10" db="EMBL/GenBank/DDBJ databases">
        <title>Updated reference genomes for cyclostephanoid diatoms.</title>
        <authorList>
            <person name="Roberts W.R."/>
            <person name="Alverson A.J."/>
        </authorList>
    </citation>
    <scope>NUCLEOTIDE SEQUENCE [LARGE SCALE GENOMIC DNA]</scope>
    <source>
        <strain evidence="15 16">AJA232-27</strain>
    </source>
</reference>
<dbReference type="EMBL" id="JALLBG020000299">
    <property type="protein sequence ID" value="KAL3756662.1"/>
    <property type="molecule type" value="Genomic_DNA"/>
</dbReference>
<evidence type="ECO:0000256" key="6">
    <source>
        <dbReference type="ARBA" id="ARBA00022670"/>
    </source>
</evidence>
<dbReference type="GO" id="GO:0009507">
    <property type="term" value="C:chloroplast"/>
    <property type="evidence" value="ECO:0007669"/>
    <property type="project" value="UniProtKB-SubCell"/>
</dbReference>
<keyword evidence="6" id="KW-0645">Protease</keyword>
<evidence type="ECO:0000256" key="1">
    <source>
        <dbReference type="ARBA" id="ARBA00004141"/>
    </source>
</evidence>
<evidence type="ECO:0000259" key="14">
    <source>
        <dbReference type="Pfam" id="PF02163"/>
    </source>
</evidence>
<feature type="domain" description="Peptidase M50" evidence="14">
    <location>
        <begin position="493"/>
        <end position="664"/>
    </location>
</feature>
<organism evidence="15 16">
    <name type="scientific">Discostella pseudostelligera</name>
    <dbReference type="NCBI Taxonomy" id="259834"/>
    <lineage>
        <taxon>Eukaryota</taxon>
        <taxon>Sar</taxon>
        <taxon>Stramenopiles</taxon>
        <taxon>Ochrophyta</taxon>
        <taxon>Bacillariophyta</taxon>
        <taxon>Coscinodiscophyceae</taxon>
        <taxon>Thalassiosirophycidae</taxon>
        <taxon>Stephanodiscales</taxon>
        <taxon>Stephanodiscaceae</taxon>
        <taxon>Discostella</taxon>
    </lineage>
</organism>
<feature type="compositionally biased region" description="Basic and acidic residues" evidence="12">
    <location>
        <begin position="1"/>
        <end position="15"/>
    </location>
</feature>
<keyword evidence="8" id="KW-0378">Hydrolase</keyword>
<feature type="region of interest" description="Disordered" evidence="12">
    <location>
        <begin position="46"/>
        <end position="67"/>
    </location>
</feature>
<evidence type="ECO:0000256" key="9">
    <source>
        <dbReference type="ARBA" id="ARBA00022946"/>
    </source>
</evidence>
<feature type="region of interest" description="Disordered" evidence="12">
    <location>
        <begin position="176"/>
        <end position="217"/>
    </location>
</feature>
<dbReference type="InterPro" id="IPR008915">
    <property type="entry name" value="Peptidase_M50"/>
</dbReference>
<feature type="region of interest" description="Disordered" evidence="12">
    <location>
        <begin position="1"/>
        <end position="30"/>
    </location>
</feature>